<gene>
    <name evidence="9" type="ORF">HHK36_022676</name>
</gene>
<dbReference type="GO" id="GO:0006355">
    <property type="term" value="P:regulation of DNA-templated transcription"/>
    <property type="evidence" value="ECO:0007669"/>
    <property type="project" value="UniProtKB-ARBA"/>
</dbReference>
<comment type="caution">
    <text evidence="9">The sequence shown here is derived from an EMBL/GenBank/DDBJ whole genome shotgun (WGS) entry which is preliminary data.</text>
</comment>
<dbReference type="EMBL" id="JABCRI010000016">
    <property type="protein sequence ID" value="KAF8392334.1"/>
    <property type="molecule type" value="Genomic_DNA"/>
</dbReference>
<protein>
    <recommendedName>
        <fullName evidence="8">Myb-like domain-containing protein</fullName>
    </recommendedName>
</protein>
<evidence type="ECO:0000256" key="1">
    <source>
        <dbReference type="ARBA" id="ARBA00004123"/>
    </source>
</evidence>
<evidence type="ECO:0000313" key="10">
    <source>
        <dbReference type="Proteomes" id="UP000655225"/>
    </source>
</evidence>
<feature type="compositionally biased region" description="Polar residues" evidence="7">
    <location>
        <begin position="402"/>
        <end position="433"/>
    </location>
</feature>
<dbReference type="PANTHER" id="PTHR21654">
    <property type="entry name" value="FI21293P1"/>
    <property type="match status" value="1"/>
</dbReference>
<evidence type="ECO:0000256" key="5">
    <source>
        <dbReference type="ARBA" id="ARBA00023163"/>
    </source>
</evidence>
<accession>A0A834YNB1</accession>
<dbReference type="Proteomes" id="UP000655225">
    <property type="component" value="Unassembled WGS sequence"/>
</dbReference>
<dbReference type="OrthoDB" id="691673at2759"/>
<keyword evidence="3" id="KW-0805">Transcription regulation</keyword>
<comment type="subcellular location">
    <subcellularLocation>
        <location evidence="1">Nucleus</location>
    </subcellularLocation>
</comment>
<keyword evidence="4" id="KW-0238">DNA-binding</keyword>
<dbReference type="AlphaFoldDB" id="A0A834YNB1"/>
<dbReference type="CDD" id="cd12203">
    <property type="entry name" value="GT1"/>
    <property type="match status" value="1"/>
</dbReference>
<evidence type="ECO:0000256" key="6">
    <source>
        <dbReference type="ARBA" id="ARBA00023242"/>
    </source>
</evidence>
<reference evidence="9 10" key="1">
    <citation type="submission" date="2020-04" db="EMBL/GenBank/DDBJ databases">
        <title>Plant Genome Project.</title>
        <authorList>
            <person name="Zhang R.-G."/>
        </authorList>
    </citation>
    <scope>NUCLEOTIDE SEQUENCE [LARGE SCALE GENOMIC DNA]</scope>
    <source>
        <strain evidence="9">YNK0</strain>
        <tissue evidence="9">Leaf</tissue>
    </source>
</reference>
<dbReference type="PANTHER" id="PTHR21654:SF61">
    <property type="entry name" value="TRIHELIX TRANSCRIPTION FACTOR GTL2"/>
    <property type="match status" value="1"/>
</dbReference>
<evidence type="ECO:0000313" key="9">
    <source>
        <dbReference type="EMBL" id="KAF8392334.1"/>
    </source>
</evidence>
<dbReference type="Gene3D" id="1.10.10.60">
    <property type="entry name" value="Homeodomain-like"/>
    <property type="match status" value="2"/>
</dbReference>
<dbReference type="PROSITE" id="PS50090">
    <property type="entry name" value="MYB_LIKE"/>
    <property type="match status" value="2"/>
</dbReference>
<dbReference type="OMA" id="IDPWTND"/>
<dbReference type="FunFam" id="1.10.10.60:FF:000061">
    <property type="entry name" value="Trihelix transcription factor GT-2"/>
    <property type="match status" value="1"/>
</dbReference>
<feature type="compositionally biased region" description="Polar residues" evidence="7">
    <location>
        <begin position="330"/>
        <end position="347"/>
    </location>
</feature>
<feature type="region of interest" description="Disordered" evidence="7">
    <location>
        <begin position="535"/>
        <end position="570"/>
    </location>
</feature>
<feature type="region of interest" description="Disordered" evidence="7">
    <location>
        <begin position="402"/>
        <end position="442"/>
    </location>
</feature>
<dbReference type="SMART" id="SM00717">
    <property type="entry name" value="SANT"/>
    <property type="match status" value="2"/>
</dbReference>
<keyword evidence="6" id="KW-0539">Nucleus</keyword>
<evidence type="ECO:0000256" key="3">
    <source>
        <dbReference type="ARBA" id="ARBA00023015"/>
    </source>
</evidence>
<keyword evidence="5" id="KW-0804">Transcription</keyword>
<feature type="domain" description="Myb-like" evidence="8">
    <location>
        <begin position="77"/>
        <end position="136"/>
    </location>
</feature>
<evidence type="ECO:0000259" key="8">
    <source>
        <dbReference type="PROSITE" id="PS50090"/>
    </source>
</evidence>
<keyword evidence="10" id="KW-1185">Reference proteome</keyword>
<feature type="region of interest" description="Disordered" evidence="7">
    <location>
        <begin position="312"/>
        <end position="347"/>
    </location>
</feature>
<evidence type="ECO:0000256" key="4">
    <source>
        <dbReference type="ARBA" id="ARBA00023125"/>
    </source>
</evidence>
<name>A0A834YNB1_TETSI</name>
<dbReference type="InterPro" id="IPR001005">
    <property type="entry name" value="SANT/Myb"/>
</dbReference>
<organism evidence="9 10">
    <name type="scientific">Tetracentron sinense</name>
    <name type="common">Spur-leaf</name>
    <dbReference type="NCBI Taxonomy" id="13715"/>
    <lineage>
        <taxon>Eukaryota</taxon>
        <taxon>Viridiplantae</taxon>
        <taxon>Streptophyta</taxon>
        <taxon>Embryophyta</taxon>
        <taxon>Tracheophyta</taxon>
        <taxon>Spermatophyta</taxon>
        <taxon>Magnoliopsida</taxon>
        <taxon>Trochodendrales</taxon>
        <taxon>Trochodendraceae</taxon>
        <taxon>Tetracentron</taxon>
    </lineage>
</organism>
<evidence type="ECO:0000256" key="7">
    <source>
        <dbReference type="SAM" id="MobiDB-lite"/>
    </source>
</evidence>
<dbReference type="GO" id="GO:0003677">
    <property type="term" value="F:DNA binding"/>
    <property type="evidence" value="ECO:0007669"/>
    <property type="project" value="UniProtKB-KW"/>
</dbReference>
<dbReference type="GO" id="GO:0005634">
    <property type="term" value="C:nucleus"/>
    <property type="evidence" value="ECO:0007669"/>
    <property type="project" value="UniProtKB-SubCell"/>
</dbReference>
<keyword evidence="2" id="KW-0677">Repeat</keyword>
<feature type="domain" description="Myb-like" evidence="8">
    <location>
        <begin position="442"/>
        <end position="500"/>
    </location>
</feature>
<dbReference type="InterPro" id="IPR044822">
    <property type="entry name" value="Myb_DNA-bind_4"/>
</dbReference>
<sequence length="586" mass="66974">MFNGVSDQFQQFIASSTSPPPPLHFSTTPTFDPYSSHQPFQSLPFHQLHHQSEIHKDEEKEEDGVLFRSFELDGVRSIPISTDPWSDDEVCALLRIRSSMENRFPDLTWEHVSRKLADHGFRRSAEKCKQKFEEESRYCNSTSYSRNCRFYSELEALYQGGNPQTLTEKMENPIREREKMGLNMEENSGSETLENPSVENTYMVKKSKTKKRKRYHELELFKGFCEKIVNKMMIQQEELHSKLLEDVKRRDEGRVAREEAWKKQEMDRINKELETRANEQAIACGREAKIIELLNKFTSSPSQNQGLVLRNEDHKAPTSSNPPSSPSIFLEQNPNLDSQNKLEEPTSSTIVKIPQNPDYFTTQNKTSVPTSSTIALASQNLDSPTIIENQKVPTSSALALASQNPNSLSTQNNPLAPTSSSTLEAIKNPNSTSSDRDEYGRRWPTDEVNSLISLRCNFHNSVEDKDGTKGSLWERISQGMFELGYKRSSKRCKEKWENINKYFRKTKDANKKRSLDSKTCPYFHQLSSLYNQGTVMVPSEDPENHSGLAENRSELPENRQGSSPSGFNDAIAHVSDCERNVVRVSF</sequence>
<proteinExistence type="predicted"/>
<dbReference type="Pfam" id="PF13837">
    <property type="entry name" value="Myb_DNA-bind_4"/>
    <property type="match status" value="2"/>
</dbReference>
<evidence type="ECO:0000256" key="2">
    <source>
        <dbReference type="ARBA" id="ARBA00022737"/>
    </source>
</evidence>